<keyword evidence="8" id="KW-1185">Reference proteome</keyword>
<evidence type="ECO:0000256" key="1">
    <source>
        <dbReference type="ARBA" id="ARBA00022741"/>
    </source>
</evidence>
<dbReference type="Proteomes" id="UP001301797">
    <property type="component" value="Chromosome"/>
</dbReference>
<dbReference type="EMBL" id="CP043875">
    <property type="protein sequence ID" value="WOF15572.1"/>
    <property type="molecule type" value="Genomic_DNA"/>
</dbReference>
<evidence type="ECO:0000259" key="5">
    <source>
        <dbReference type="PROSITE" id="PS51192"/>
    </source>
</evidence>
<keyword evidence="4" id="KW-0067">ATP-binding</keyword>
<feature type="domain" description="Helicase C-terminal" evidence="6">
    <location>
        <begin position="395"/>
        <end position="574"/>
    </location>
</feature>
<evidence type="ECO:0000259" key="6">
    <source>
        <dbReference type="PROSITE" id="PS51194"/>
    </source>
</evidence>
<dbReference type="InterPro" id="IPR014001">
    <property type="entry name" value="Helicase_ATP-bd"/>
</dbReference>
<dbReference type="GO" id="GO:0003676">
    <property type="term" value="F:nucleic acid binding"/>
    <property type="evidence" value="ECO:0007669"/>
    <property type="project" value="InterPro"/>
</dbReference>
<dbReference type="RefSeq" id="WP_317137145.1">
    <property type="nucleotide sequence ID" value="NZ_CP043875.1"/>
</dbReference>
<organism evidence="7 8">
    <name type="scientific">Methanochimaera problematica</name>
    <dbReference type="NCBI Taxonomy" id="2609417"/>
    <lineage>
        <taxon>Archaea</taxon>
        <taxon>Methanobacteriati</taxon>
        <taxon>Methanobacteriota</taxon>
        <taxon>Stenosarchaea group</taxon>
        <taxon>Methanomicrobia</taxon>
        <taxon>Methanomicrobiales</taxon>
        <taxon>Methanomicrobiaceae</taxon>
        <taxon>Methanochimaera</taxon>
    </lineage>
</organism>
<dbReference type="KEGG" id="mefw:F1737_02170"/>
<name>A0AA97FBM9_9EURY</name>
<evidence type="ECO:0000313" key="7">
    <source>
        <dbReference type="EMBL" id="WOF15572.1"/>
    </source>
</evidence>
<dbReference type="CDD" id="cd18795">
    <property type="entry name" value="SF2_C_Ski2"/>
    <property type="match status" value="1"/>
</dbReference>
<dbReference type="Pfam" id="PF00271">
    <property type="entry name" value="Helicase_C"/>
    <property type="match status" value="1"/>
</dbReference>
<dbReference type="SUPFAM" id="SSF52540">
    <property type="entry name" value="P-loop containing nucleoside triphosphate hydrolases"/>
    <property type="match status" value="1"/>
</dbReference>
<keyword evidence="3 7" id="KW-0347">Helicase</keyword>
<dbReference type="SMART" id="SM00487">
    <property type="entry name" value="DEXDc"/>
    <property type="match status" value="1"/>
</dbReference>
<dbReference type="AlphaFoldDB" id="A0AA97FBM9"/>
<dbReference type="PROSITE" id="PS51194">
    <property type="entry name" value="HELICASE_CTER"/>
    <property type="match status" value="1"/>
</dbReference>
<keyword evidence="2" id="KW-0378">Hydrolase</keyword>
<reference evidence="7 8" key="1">
    <citation type="submission" date="2019-09" db="EMBL/GenBank/DDBJ databases">
        <title>The complete genome of Methanoplanus sp. FWC-SCC4.</title>
        <authorList>
            <person name="Chen S.-C."/>
            <person name="Zhou Y.-Z."/>
            <person name="Lai M.-C."/>
        </authorList>
    </citation>
    <scope>NUCLEOTIDE SEQUENCE [LARGE SCALE GENOMIC DNA]</scope>
    <source>
        <strain evidence="7 8">FWC-SCC4</strain>
    </source>
</reference>
<dbReference type="InterPro" id="IPR027417">
    <property type="entry name" value="P-loop_NTPase"/>
</dbReference>
<feature type="domain" description="Helicase ATP-binding" evidence="5">
    <location>
        <begin position="218"/>
        <end position="390"/>
    </location>
</feature>
<evidence type="ECO:0000256" key="2">
    <source>
        <dbReference type="ARBA" id="ARBA00022801"/>
    </source>
</evidence>
<dbReference type="PANTHER" id="PTHR47961:SF1">
    <property type="entry name" value="ATP-DEPENDENT HELICASE MJ1401-RELATED"/>
    <property type="match status" value="1"/>
</dbReference>
<sequence>MKIVINPQRGSYKLFFYDKRSVVGYGIVELTKTSKGVRPKNYLFKWLGEKHAKKTPTKELISQLRNADAIRLTIKSKNFEAFLADLQIGFGYLKVCRTCMLEDRITVLKGKNSVKYGHENICLHCAKNELRREMGYIGGLGGMSSDHLEKLLELYMDLDKVLSMVQPERLDLKNTIFDTLEAHKLTETKKISELPLPEKFKESVNVEKLMPVQQLCVDAGLLEGKDQLVVAATASGKTFIGEMAGVKNYIEKRGNMLFLVPLVALANQKYSRFTERYPFLDVSLKTGVSRLNLPETRVNARRSIRSGIIVGTYEGIDHYLRCGKVLSNIGTVVIDEVQTLEDKDRGHRLDGLIARLKYIAPQAQFLYLSATIGSPHLLAKKLNSELVTYNERPVPLERHLIFLERKQKIPMIKSLVTQEFRKKSSKGYKGQTIVFTNSRARCHEVSDAIGSRSEAYHAGLTAKERRNVEKRFEKGEISSVVTTAALAAGVDFPASQVIFDSLAMGIEWLTVQDFYQMIGRAGRPDYHDMGKAVILAEPGGSYSRDSKITEEEVSINLLKGEMDEVAPVYDMEGSSEEYAAHVVVSKGDEKAIDVMCKRMVGEIEDIYPVLRKQGIVAKKGGKVELSPYGRVMAEHFIGIDRLNKIKVLVKKMKNPVDIVAELNCSDNEDLENKRKK</sequence>
<dbReference type="InterPro" id="IPR050474">
    <property type="entry name" value="Hel308_SKI2-like"/>
</dbReference>
<dbReference type="PROSITE" id="PS51192">
    <property type="entry name" value="HELICASE_ATP_BIND_1"/>
    <property type="match status" value="1"/>
</dbReference>
<dbReference type="GO" id="GO:0016787">
    <property type="term" value="F:hydrolase activity"/>
    <property type="evidence" value="ECO:0007669"/>
    <property type="project" value="UniProtKB-KW"/>
</dbReference>
<dbReference type="GeneID" id="85228937"/>
<evidence type="ECO:0000256" key="3">
    <source>
        <dbReference type="ARBA" id="ARBA00022806"/>
    </source>
</evidence>
<evidence type="ECO:0000313" key="8">
    <source>
        <dbReference type="Proteomes" id="UP001301797"/>
    </source>
</evidence>
<accession>A0AA97FBM9</accession>
<dbReference type="InterPro" id="IPR001650">
    <property type="entry name" value="Helicase_C-like"/>
</dbReference>
<dbReference type="Pfam" id="PF00270">
    <property type="entry name" value="DEAD"/>
    <property type="match status" value="1"/>
</dbReference>
<dbReference type="GO" id="GO:0004386">
    <property type="term" value="F:helicase activity"/>
    <property type="evidence" value="ECO:0007669"/>
    <property type="project" value="UniProtKB-KW"/>
</dbReference>
<dbReference type="SMART" id="SM00490">
    <property type="entry name" value="HELICc"/>
    <property type="match status" value="1"/>
</dbReference>
<dbReference type="PANTHER" id="PTHR47961">
    <property type="entry name" value="DNA POLYMERASE THETA, PUTATIVE (AFU_ORTHOLOGUE AFUA_1G05260)-RELATED"/>
    <property type="match status" value="1"/>
</dbReference>
<dbReference type="GO" id="GO:0005524">
    <property type="term" value="F:ATP binding"/>
    <property type="evidence" value="ECO:0007669"/>
    <property type="project" value="UniProtKB-KW"/>
</dbReference>
<evidence type="ECO:0000256" key="4">
    <source>
        <dbReference type="ARBA" id="ARBA00022840"/>
    </source>
</evidence>
<proteinExistence type="predicted"/>
<dbReference type="GO" id="GO:0140097">
    <property type="term" value="F:catalytic activity, acting on DNA"/>
    <property type="evidence" value="ECO:0007669"/>
    <property type="project" value="UniProtKB-ARBA"/>
</dbReference>
<dbReference type="Gene3D" id="3.40.50.300">
    <property type="entry name" value="P-loop containing nucleotide triphosphate hydrolases"/>
    <property type="match status" value="2"/>
</dbReference>
<protein>
    <submittedName>
        <fullName evidence="7">DEAD/DEAH box helicase</fullName>
    </submittedName>
</protein>
<keyword evidence="1" id="KW-0547">Nucleotide-binding</keyword>
<dbReference type="InterPro" id="IPR011545">
    <property type="entry name" value="DEAD/DEAH_box_helicase_dom"/>
</dbReference>
<gene>
    <name evidence="7" type="ORF">F1737_02170</name>
</gene>